<evidence type="ECO:0000313" key="2">
    <source>
        <dbReference type="EMBL" id="CAK0906498.1"/>
    </source>
</evidence>
<sequence>NGSRQAACTRGPSAGRRDGEPGVFSVVDDHTPYLKKGDGEPETAQFRPGSAAVPGGRAIGLSTVQVAHARQCPTGRAPSRPPRAEPAGLPVGECSPSCGPLRGRERVWQDLNPKA</sequence>
<feature type="non-terminal residue" evidence="2">
    <location>
        <position position="1"/>
    </location>
</feature>
<feature type="region of interest" description="Disordered" evidence="1">
    <location>
        <begin position="72"/>
        <end position="93"/>
    </location>
</feature>
<evidence type="ECO:0000313" key="3">
    <source>
        <dbReference type="Proteomes" id="UP001189429"/>
    </source>
</evidence>
<organism evidence="2 3">
    <name type="scientific">Prorocentrum cordatum</name>
    <dbReference type="NCBI Taxonomy" id="2364126"/>
    <lineage>
        <taxon>Eukaryota</taxon>
        <taxon>Sar</taxon>
        <taxon>Alveolata</taxon>
        <taxon>Dinophyceae</taxon>
        <taxon>Prorocentrales</taxon>
        <taxon>Prorocentraceae</taxon>
        <taxon>Prorocentrum</taxon>
    </lineage>
</organism>
<proteinExistence type="predicted"/>
<feature type="region of interest" description="Disordered" evidence="1">
    <location>
        <begin position="1"/>
        <end position="53"/>
    </location>
</feature>
<keyword evidence="3" id="KW-1185">Reference proteome</keyword>
<dbReference type="Proteomes" id="UP001189429">
    <property type="component" value="Unassembled WGS sequence"/>
</dbReference>
<name>A0ABN9Y211_9DINO</name>
<comment type="caution">
    <text evidence="2">The sequence shown here is derived from an EMBL/GenBank/DDBJ whole genome shotgun (WGS) entry which is preliminary data.</text>
</comment>
<dbReference type="EMBL" id="CAUYUJ010021701">
    <property type="protein sequence ID" value="CAK0906498.1"/>
    <property type="molecule type" value="Genomic_DNA"/>
</dbReference>
<protein>
    <submittedName>
        <fullName evidence="2">Uncharacterized protein</fullName>
    </submittedName>
</protein>
<reference evidence="2" key="1">
    <citation type="submission" date="2023-10" db="EMBL/GenBank/DDBJ databases">
        <authorList>
            <person name="Chen Y."/>
            <person name="Shah S."/>
            <person name="Dougan E. K."/>
            <person name="Thang M."/>
            <person name="Chan C."/>
        </authorList>
    </citation>
    <scope>NUCLEOTIDE SEQUENCE [LARGE SCALE GENOMIC DNA]</scope>
</reference>
<feature type="compositionally biased region" description="Basic and acidic residues" evidence="1">
    <location>
        <begin position="27"/>
        <end position="39"/>
    </location>
</feature>
<accession>A0ABN9Y211</accession>
<gene>
    <name evidence="2" type="ORF">PCOR1329_LOCUS81791</name>
</gene>
<evidence type="ECO:0000256" key="1">
    <source>
        <dbReference type="SAM" id="MobiDB-lite"/>
    </source>
</evidence>